<proteinExistence type="predicted"/>
<dbReference type="Proteomes" id="UP000280685">
    <property type="component" value="Chromosome 5"/>
</dbReference>
<keyword evidence="3" id="KW-1185">Reference proteome</keyword>
<gene>
    <name evidence="2" type="ORF">PODCO_503483</name>
</gene>
<organism evidence="2 3">
    <name type="scientific">Podospora comata</name>
    <dbReference type="NCBI Taxonomy" id="48703"/>
    <lineage>
        <taxon>Eukaryota</taxon>
        <taxon>Fungi</taxon>
        <taxon>Dikarya</taxon>
        <taxon>Ascomycota</taxon>
        <taxon>Pezizomycotina</taxon>
        <taxon>Sordariomycetes</taxon>
        <taxon>Sordariomycetidae</taxon>
        <taxon>Sordariales</taxon>
        <taxon>Podosporaceae</taxon>
        <taxon>Podospora</taxon>
    </lineage>
</organism>
<evidence type="ECO:0000313" key="3">
    <source>
        <dbReference type="Proteomes" id="UP000280685"/>
    </source>
</evidence>
<evidence type="ECO:0000259" key="1">
    <source>
        <dbReference type="Pfam" id="PF20150"/>
    </source>
</evidence>
<dbReference type="EMBL" id="LR026968">
    <property type="protein sequence ID" value="VBB81078.1"/>
    <property type="molecule type" value="Genomic_DNA"/>
</dbReference>
<evidence type="ECO:0000313" key="2">
    <source>
        <dbReference type="EMBL" id="VBB81078.1"/>
    </source>
</evidence>
<protein>
    <recommendedName>
        <fullName evidence="1">2EXR domain-containing protein</fullName>
    </recommendedName>
</protein>
<name>A0ABY6SCN3_PODCO</name>
<reference evidence="2" key="1">
    <citation type="submission" date="2018-02" db="EMBL/GenBank/DDBJ databases">
        <authorList>
            <person name="Silar P."/>
        </authorList>
    </citation>
    <scope>NUCLEOTIDE SEQUENCE [LARGE SCALE GENOMIC DNA]</scope>
    <source>
        <strain evidence="2">T</strain>
    </source>
</reference>
<dbReference type="InterPro" id="IPR045518">
    <property type="entry name" value="2EXR"/>
</dbReference>
<sequence length="113" mass="13003">MALASIRIHTSNSSFEAIYFSTSFPFSNHTCEVSSLMLSQTDSFPFATSFENMSSSRAQFSKPPTELRFKIYRAVWEPRTVVLSYGKQTTPPITLSINYEARQETLTHYHRYT</sequence>
<dbReference type="Pfam" id="PF20150">
    <property type="entry name" value="2EXR"/>
    <property type="match status" value="1"/>
</dbReference>
<accession>A0ABY6SCN3</accession>
<feature type="domain" description="2EXR" evidence="1">
    <location>
        <begin position="59"/>
        <end position="111"/>
    </location>
</feature>